<reference evidence="2" key="1">
    <citation type="submission" date="2016-06" db="EMBL/GenBank/DDBJ databases">
        <authorList>
            <person name="Varghese N."/>
            <person name="Submissions Spin"/>
        </authorList>
    </citation>
    <scope>NUCLEOTIDE SEQUENCE [LARGE SCALE GENOMIC DNA]</scope>
    <source>
        <strain evidence="2">DSM 43909</strain>
    </source>
</reference>
<name>A0A1C4VKB4_MICVI</name>
<evidence type="ECO:0008006" key="3">
    <source>
        <dbReference type="Google" id="ProtNLM"/>
    </source>
</evidence>
<organism evidence="1 2">
    <name type="scientific">Micromonospora viridifaciens</name>
    <dbReference type="NCBI Taxonomy" id="1881"/>
    <lineage>
        <taxon>Bacteria</taxon>
        <taxon>Bacillati</taxon>
        <taxon>Actinomycetota</taxon>
        <taxon>Actinomycetes</taxon>
        <taxon>Micromonosporales</taxon>
        <taxon>Micromonosporaceae</taxon>
        <taxon>Micromonospora</taxon>
    </lineage>
</organism>
<accession>A0A1C4VKB4</accession>
<dbReference type="Proteomes" id="UP000198242">
    <property type="component" value="Chromosome I"/>
</dbReference>
<protein>
    <recommendedName>
        <fullName evidence="3">Flavin reductase</fullName>
    </recommendedName>
</protein>
<dbReference type="AlphaFoldDB" id="A0A1C4VKB4"/>
<proteinExistence type="predicted"/>
<keyword evidence="2" id="KW-1185">Reference proteome</keyword>
<dbReference type="EMBL" id="LT607411">
    <property type="protein sequence ID" value="SCE84251.1"/>
    <property type="molecule type" value="Genomic_DNA"/>
</dbReference>
<dbReference type="RefSeq" id="WP_089005604.1">
    <property type="nucleotide sequence ID" value="NZ_LT607411.1"/>
</dbReference>
<evidence type="ECO:0000313" key="1">
    <source>
        <dbReference type="EMBL" id="SCE84251.1"/>
    </source>
</evidence>
<gene>
    <name evidence="1" type="ORF">GA0074695_1538</name>
</gene>
<sequence length="80" mass="9083">MTRPHLPLRPLWLCRACAQPWPCGPARLALLAEYEGARTALIVYLAACREEAREQLAKLNTSEPPPELTGRFLAWARSRR</sequence>
<evidence type="ECO:0000313" key="2">
    <source>
        <dbReference type="Proteomes" id="UP000198242"/>
    </source>
</evidence>